<comment type="function">
    <text evidence="6">Catalyzes the transfer of a formyl group from 10-formyltetrahydrofolate to 5-phospho-ribosyl-glycinamide (GAR), producing 5-phospho-ribosyl-N-formylglycinamide (FGAR) and tetrahydrofolate.</text>
</comment>
<feature type="binding site" evidence="6">
    <location>
        <position position="65"/>
    </location>
    <ligand>
        <name>(6R)-10-formyltetrahydrofolate</name>
        <dbReference type="ChEBI" id="CHEBI:195366"/>
    </ligand>
</feature>
<reference evidence="8 9" key="1">
    <citation type="journal article" date="2016" name="Antonie Van Leeuwenhoek">
        <title>Denitratimonas tolerans gen. nov., sp. nov., a denitrifying bacterium isolated from a bioreactor for tannery wastewater treatment.</title>
        <authorList>
            <person name="Han S.I."/>
            <person name="Kim J.O."/>
            <person name="Lee Y.R."/>
            <person name="Ekpeghere K.I."/>
            <person name="Koh S.C."/>
            <person name="Whang K.S."/>
        </authorList>
    </citation>
    <scope>NUCLEOTIDE SEQUENCE [LARGE SCALE GENOMIC DNA]</scope>
    <source>
        <strain evidence="8 9">KACC 17565</strain>
    </source>
</reference>
<proteinExistence type="inferred from homology"/>
<evidence type="ECO:0000256" key="2">
    <source>
        <dbReference type="ARBA" id="ARBA00022679"/>
    </source>
</evidence>
<dbReference type="InterPro" id="IPR002376">
    <property type="entry name" value="Formyl_transf_N"/>
</dbReference>
<dbReference type="InterPro" id="IPR004607">
    <property type="entry name" value="GART"/>
</dbReference>
<name>A0AAW9R885_9GAMM</name>
<gene>
    <name evidence="6 8" type="primary">purN</name>
    <name evidence="8" type="ORF">WB794_10645</name>
</gene>
<accession>A0AAW9R885</accession>
<dbReference type="Gene3D" id="3.40.50.170">
    <property type="entry name" value="Formyl transferase, N-terminal domain"/>
    <property type="match status" value="1"/>
</dbReference>
<dbReference type="PANTHER" id="PTHR43369">
    <property type="entry name" value="PHOSPHORIBOSYLGLYCINAMIDE FORMYLTRANSFERASE"/>
    <property type="match status" value="1"/>
</dbReference>
<organism evidence="8 9">
    <name type="scientific">Denitratimonas tolerans</name>
    <dbReference type="NCBI Taxonomy" id="1338420"/>
    <lineage>
        <taxon>Bacteria</taxon>
        <taxon>Pseudomonadati</taxon>
        <taxon>Pseudomonadota</taxon>
        <taxon>Gammaproteobacteria</taxon>
        <taxon>Lysobacterales</taxon>
        <taxon>Lysobacteraceae</taxon>
        <taxon>Denitratimonas</taxon>
    </lineage>
</organism>
<protein>
    <recommendedName>
        <fullName evidence="6">Phosphoribosylglycinamide formyltransferase</fullName>
        <ecNumber evidence="6">2.1.2.2</ecNumber>
    </recommendedName>
    <alternativeName>
        <fullName evidence="6">5'-phosphoribosylglycinamide transformylase</fullName>
    </alternativeName>
    <alternativeName>
        <fullName evidence="6">GAR transformylase</fullName>
        <shortName evidence="6">GART</shortName>
    </alternativeName>
</protein>
<dbReference type="PROSITE" id="PS00373">
    <property type="entry name" value="GART"/>
    <property type="match status" value="1"/>
</dbReference>
<dbReference type="Pfam" id="PF00551">
    <property type="entry name" value="Formyl_trans_N"/>
    <property type="match status" value="1"/>
</dbReference>
<comment type="pathway">
    <text evidence="1 6">Purine metabolism; IMP biosynthesis via de novo pathway; N(2)-formyl-N(1)-(5-phospho-D-ribosyl)glycinamide from N(1)-(5-phospho-D-ribosyl)glycinamide (10-formyl THF route): step 1/1.</text>
</comment>
<dbReference type="SUPFAM" id="SSF53328">
    <property type="entry name" value="Formyltransferase"/>
    <property type="match status" value="1"/>
</dbReference>
<dbReference type="NCBIfam" id="TIGR00639">
    <property type="entry name" value="PurN"/>
    <property type="match status" value="1"/>
</dbReference>
<dbReference type="EC" id="2.1.2.2" evidence="6"/>
<evidence type="ECO:0000256" key="1">
    <source>
        <dbReference type="ARBA" id="ARBA00005054"/>
    </source>
</evidence>
<feature type="domain" description="Formyl transferase N-terminal" evidence="7">
    <location>
        <begin position="3"/>
        <end position="181"/>
    </location>
</feature>
<feature type="active site" description="Proton donor" evidence="6">
    <location>
        <position position="109"/>
    </location>
</feature>
<dbReference type="GO" id="GO:0004644">
    <property type="term" value="F:phosphoribosylglycinamide formyltransferase activity"/>
    <property type="evidence" value="ECO:0007669"/>
    <property type="project" value="UniProtKB-UniRule"/>
</dbReference>
<dbReference type="GO" id="GO:0005829">
    <property type="term" value="C:cytosol"/>
    <property type="evidence" value="ECO:0007669"/>
    <property type="project" value="TreeGrafter"/>
</dbReference>
<evidence type="ECO:0000256" key="6">
    <source>
        <dbReference type="HAMAP-Rule" id="MF_01930"/>
    </source>
</evidence>
<feature type="binding site" evidence="6">
    <location>
        <begin position="12"/>
        <end position="14"/>
    </location>
    <ligand>
        <name>N(1)-(5-phospho-beta-D-ribosyl)glycinamide</name>
        <dbReference type="ChEBI" id="CHEBI:143788"/>
    </ligand>
</feature>
<dbReference type="InterPro" id="IPR001555">
    <property type="entry name" value="GART_AS"/>
</dbReference>
<comment type="catalytic activity">
    <reaction evidence="5 6">
        <text>N(1)-(5-phospho-beta-D-ribosyl)glycinamide + (6R)-10-formyltetrahydrofolate = N(2)-formyl-N(1)-(5-phospho-beta-D-ribosyl)glycinamide + (6S)-5,6,7,8-tetrahydrofolate + H(+)</text>
        <dbReference type="Rhea" id="RHEA:15053"/>
        <dbReference type="ChEBI" id="CHEBI:15378"/>
        <dbReference type="ChEBI" id="CHEBI:57453"/>
        <dbReference type="ChEBI" id="CHEBI:143788"/>
        <dbReference type="ChEBI" id="CHEBI:147286"/>
        <dbReference type="ChEBI" id="CHEBI:195366"/>
        <dbReference type="EC" id="2.1.2.2"/>
    </reaction>
</comment>
<feature type="site" description="Raises pKa of active site His" evidence="6">
    <location>
        <position position="145"/>
    </location>
</feature>
<feature type="binding site" evidence="6">
    <location>
        <begin position="90"/>
        <end position="93"/>
    </location>
    <ligand>
        <name>(6R)-10-formyltetrahydrofolate</name>
        <dbReference type="ChEBI" id="CHEBI:195366"/>
    </ligand>
</feature>
<keyword evidence="2 6" id="KW-0808">Transferase</keyword>
<dbReference type="GO" id="GO:0006189">
    <property type="term" value="P:'de novo' IMP biosynthetic process"/>
    <property type="evidence" value="ECO:0007669"/>
    <property type="project" value="UniProtKB-UniRule"/>
</dbReference>
<dbReference type="CDD" id="cd08645">
    <property type="entry name" value="FMT_core_GART"/>
    <property type="match status" value="1"/>
</dbReference>
<evidence type="ECO:0000313" key="9">
    <source>
        <dbReference type="Proteomes" id="UP001364472"/>
    </source>
</evidence>
<evidence type="ECO:0000256" key="5">
    <source>
        <dbReference type="ARBA" id="ARBA00047664"/>
    </source>
</evidence>
<comment type="similarity">
    <text evidence="4 6">Belongs to the GART family.</text>
</comment>
<sequence length="220" mass="22844">MLRVAVLASGRGSNLAALLAASRAPDAGYRIVGVFSDQADAGALALAREADIEAAAVTRRPDEPRAAHDARLFARVAEVQPNLIVCAGYMRIISAEALSQLAIPMINLHPSLLPLHPGLDTHARALAAGDAQHGCSVHVVTADLDAGPLLAQSRIAIEADDTPERLAARVLACEHRLLPATVRAIARGTLDLSGPVPHHGGVPLSAPLQLDPSTLEGLRA</sequence>
<dbReference type="AlphaFoldDB" id="A0AAW9R885"/>
<evidence type="ECO:0000259" key="7">
    <source>
        <dbReference type="Pfam" id="PF00551"/>
    </source>
</evidence>
<dbReference type="InterPro" id="IPR036477">
    <property type="entry name" value="Formyl_transf_N_sf"/>
</dbReference>
<dbReference type="Proteomes" id="UP001364472">
    <property type="component" value="Unassembled WGS sequence"/>
</dbReference>
<comment type="caution">
    <text evidence="8">The sequence shown here is derived from an EMBL/GenBank/DDBJ whole genome shotgun (WGS) entry which is preliminary data.</text>
</comment>
<evidence type="ECO:0000313" key="8">
    <source>
        <dbReference type="EMBL" id="MEJ1250127.1"/>
    </source>
</evidence>
<keyword evidence="9" id="KW-1185">Reference proteome</keyword>
<feature type="binding site" evidence="6">
    <location>
        <position position="107"/>
    </location>
    <ligand>
        <name>(6R)-10-formyltetrahydrofolate</name>
        <dbReference type="ChEBI" id="CHEBI:195366"/>
    </ligand>
</feature>
<dbReference type="RefSeq" id="WP_337335826.1">
    <property type="nucleotide sequence ID" value="NZ_JBBDHC010000015.1"/>
</dbReference>
<evidence type="ECO:0000256" key="4">
    <source>
        <dbReference type="ARBA" id="ARBA00038440"/>
    </source>
</evidence>
<dbReference type="PANTHER" id="PTHR43369:SF2">
    <property type="entry name" value="PHOSPHORIBOSYLGLYCINAMIDE FORMYLTRANSFERASE"/>
    <property type="match status" value="1"/>
</dbReference>
<dbReference type="EMBL" id="JBBDHC010000015">
    <property type="protein sequence ID" value="MEJ1250127.1"/>
    <property type="molecule type" value="Genomic_DNA"/>
</dbReference>
<evidence type="ECO:0000256" key="3">
    <source>
        <dbReference type="ARBA" id="ARBA00022755"/>
    </source>
</evidence>
<dbReference type="HAMAP" id="MF_01930">
    <property type="entry name" value="PurN"/>
    <property type="match status" value="1"/>
</dbReference>
<keyword evidence="3 6" id="KW-0658">Purine biosynthesis</keyword>